<dbReference type="SMART" id="SM00233">
    <property type="entry name" value="PH"/>
    <property type="match status" value="1"/>
</dbReference>
<dbReference type="SUPFAM" id="SSF50729">
    <property type="entry name" value="PH domain-like"/>
    <property type="match status" value="1"/>
</dbReference>
<feature type="domain" description="PH" evidence="2">
    <location>
        <begin position="255"/>
        <end position="349"/>
    </location>
</feature>
<dbReference type="InterPro" id="IPR011993">
    <property type="entry name" value="PH-like_dom_sf"/>
</dbReference>
<feature type="compositionally biased region" description="Acidic residues" evidence="1">
    <location>
        <begin position="148"/>
        <end position="169"/>
    </location>
</feature>
<dbReference type="Proteomes" id="UP001187315">
    <property type="component" value="Unassembled WGS sequence"/>
</dbReference>
<dbReference type="InterPro" id="IPR001849">
    <property type="entry name" value="PH_domain"/>
</dbReference>
<sequence>MTPDSDEQDEVTDRVMKEEETVDRVTERGNIVDRVTERDNIVDRVTERDNIVDRVTERDNIVDRVTERDNIVDRVTERDNIVDRVTERDNIVDRVTERDNIVDRVTERDNIVDRVTERDNIVDRVTERDNIVDGVTEREEIEDKANEWEEDEDSSTEWEDAATEWEEVEDKATKCKETEGEATKCEELEDVSTEWEEVKVAETKCEESASNVTESKDTVDEALEREDVSGEEEEGEEAMSMEPVHKIGHLICKRVMDENGTKTSKGQRAWKPFTAVLQGMVLYFQKDNSNLSKTDKVISLHHTFAYPVDHKKRPHVLCLRTADLRQFYFQAESEKEQASWVAAINCIAACYSAPPVTPVSHDKKAHCPLFLPSFQTNLSLDQQLECYMYQFLRASTYIRYFNSLPIRDGALSLDYMVQERARYKTYVKALQRLVATKGAREGFGKST</sequence>
<feature type="region of interest" description="Disordered" evidence="1">
    <location>
        <begin position="144"/>
        <end position="189"/>
    </location>
</feature>
<dbReference type="EMBL" id="JAVHJS010000011">
    <property type="protein sequence ID" value="KAK2843176.1"/>
    <property type="molecule type" value="Genomic_DNA"/>
</dbReference>
<feature type="compositionally biased region" description="Basic and acidic residues" evidence="1">
    <location>
        <begin position="11"/>
        <end position="23"/>
    </location>
</feature>
<gene>
    <name evidence="3" type="ORF">Q7C36_011391</name>
</gene>
<comment type="caution">
    <text evidence="3">The sequence shown here is derived from an EMBL/GenBank/DDBJ whole genome shotgun (WGS) entry which is preliminary data.</text>
</comment>
<evidence type="ECO:0000256" key="1">
    <source>
        <dbReference type="SAM" id="MobiDB-lite"/>
    </source>
</evidence>
<dbReference type="Pfam" id="PF15410">
    <property type="entry name" value="PH_9"/>
    <property type="match status" value="1"/>
</dbReference>
<organism evidence="3 4">
    <name type="scientific">Tachysurus vachellii</name>
    <name type="common">Darkbarbel catfish</name>
    <name type="synonym">Pelteobagrus vachellii</name>
    <dbReference type="NCBI Taxonomy" id="175792"/>
    <lineage>
        <taxon>Eukaryota</taxon>
        <taxon>Metazoa</taxon>
        <taxon>Chordata</taxon>
        <taxon>Craniata</taxon>
        <taxon>Vertebrata</taxon>
        <taxon>Euteleostomi</taxon>
        <taxon>Actinopterygii</taxon>
        <taxon>Neopterygii</taxon>
        <taxon>Teleostei</taxon>
        <taxon>Ostariophysi</taxon>
        <taxon>Siluriformes</taxon>
        <taxon>Bagridae</taxon>
        <taxon>Tachysurus</taxon>
    </lineage>
</organism>
<evidence type="ECO:0000313" key="3">
    <source>
        <dbReference type="EMBL" id="KAK2843176.1"/>
    </source>
</evidence>
<accession>A0AA88MQB5</accession>
<protein>
    <recommendedName>
        <fullName evidence="2">PH domain-containing protein</fullName>
    </recommendedName>
</protein>
<dbReference type="AlphaFoldDB" id="A0AA88MQB5"/>
<feature type="region of interest" description="Disordered" evidence="1">
    <location>
        <begin position="1"/>
        <end position="23"/>
    </location>
</feature>
<dbReference type="Gene3D" id="2.30.29.30">
    <property type="entry name" value="Pleckstrin-homology domain (PH domain)/Phosphotyrosine-binding domain (PTB)"/>
    <property type="match status" value="1"/>
</dbReference>
<feature type="compositionally biased region" description="Acidic residues" evidence="1">
    <location>
        <begin position="220"/>
        <end position="239"/>
    </location>
</feature>
<name>A0AA88MQB5_TACVA</name>
<dbReference type="InterPro" id="IPR041681">
    <property type="entry name" value="PH_9"/>
</dbReference>
<dbReference type="PROSITE" id="PS50003">
    <property type="entry name" value="PH_DOMAIN"/>
    <property type="match status" value="1"/>
</dbReference>
<evidence type="ECO:0000259" key="2">
    <source>
        <dbReference type="PROSITE" id="PS50003"/>
    </source>
</evidence>
<reference evidence="3" key="1">
    <citation type="submission" date="2023-08" db="EMBL/GenBank/DDBJ databases">
        <title>Pelteobagrus vachellii genome.</title>
        <authorList>
            <person name="Liu H."/>
        </authorList>
    </citation>
    <scope>NUCLEOTIDE SEQUENCE</scope>
    <source>
        <strain evidence="3">PRFRI_2022a</strain>
        <tissue evidence="3">Muscle</tissue>
    </source>
</reference>
<feature type="compositionally biased region" description="Acidic residues" evidence="1">
    <location>
        <begin position="1"/>
        <end position="10"/>
    </location>
</feature>
<proteinExistence type="predicted"/>
<feature type="region of interest" description="Disordered" evidence="1">
    <location>
        <begin position="202"/>
        <end position="240"/>
    </location>
</feature>
<keyword evidence="4" id="KW-1185">Reference proteome</keyword>
<evidence type="ECO:0000313" key="4">
    <source>
        <dbReference type="Proteomes" id="UP001187315"/>
    </source>
</evidence>
<feature type="compositionally biased region" description="Basic and acidic residues" evidence="1">
    <location>
        <begin position="170"/>
        <end position="186"/>
    </location>
</feature>